<dbReference type="InterPro" id="IPR050693">
    <property type="entry name" value="Hsp70_NEF-Inhibitors"/>
</dbReference>
<evidence type="ECO:0000256" key="11">
    <source>
        <dbReference type="SAM" id="SignalP"/>
    </source>
</evidence>
<keyword evidence="5 11" id="KW-0732">Signal</keyword>
<gene>
    <name evidence="12" type="ORF">Ocin01_11116</name>
</gene>
<organism evidence="12 13">
    <name type="scientific">Orchesella cincta</name>
    <name type="common">Springtail</name>
    <name type="synonym">Podura cincta</name>
    <dbReference type="NCBI Taxonomy" id="48709"/>
    <lineage>
        <taxon>Eukaryota</taxon>
        <taxon>Metazoa</taxon>
        <taxon>Ecdysozoa</taxon>
        <taxon>Arthropoda</taxon>
        <taxon>Hexapoda</taxon>
        <taxon>Collembola</taxon>
        <taxon>Entomobryomorpha</taxon>
        <taxon>Entomobryoidea</taxon>
        <taxon>Orchesellidae</taxon>
        <taxon>Orchesellinae</taxon>
        <taxon>Orchesella</taxon>
    </lineage>
</organism>
<dbReference type="AlphaFoldDB" id="A0A1D2MS75"/>
<dbReference type="Gene3D" id="1.25.10.10">
    <property type="entry name" value="Leucine-rich Repeat Variant"/>
    <property type="match status" value="1"/>
</dbReference>
<evidence type="ECO:0000256" key="4">
    <source>
        <dbReference type="ARBA" id="ARBA00022448"/>
    </source>
</evidence>
<dbReference type="GO" id="GO:0015031">
    <property type="term" value="P:protein transport"/>
    <property type="evidence" value="ECO:0007669"/>
    <property type="project" value="UniProtKB-KW"/>
</dbReference>
<feature type="compositionally biased region" description="Polar residues" evidence="10">
    <location>
        <begin position="56"/>
        <end position="68"/>
    </location>
</feature>
<dbReference type="GO" id="GO:0000774">
    <property type="term" value="F:adenyl-nucleotide exchange factor activity"/>
    <property type="evidence" value="ECO:0007669"/>
    <property type="project" value="TreeGrafter"/>
</dbReference>
<dbReference type="EMBL" id="LJIJ01000652">
    <property type="protein sequence ID" value="ODM95575.1"/>
    <property type="molecule type" value="Genomic_DNA"/>
</dbReference>
<dbReference type="InterPro" id="IPR016024">
    <property type="entry name" value="ARM-type_fold"/>
</dbReference>
<keyword evidence="7" id="KW-0653">Protein transport</keyword>
<keyword evidence="9" id="KW-0325">Glycoprotein</keyword>
<comment type="caution">
    <text evidence="12">The sequence shown here is derived from an EMBL/GenBank/DDBJ whole genome shotgun (WGS) entry which is preliminary data.</text>
</comment>
<dbReference type="Proteomes" id="UP000094527">
    <property type="component" value="Unassembled WGS sequence"/>
</dbReference>
<evidence type="ECO:0000256" key="8">
    <source>
        <dbReference type="ARBA" id="ARBA00023010"/>
    </source>
</evidence>
<feature type="compositionally biased region" description="Basic and acidic residues" evidence="10">
    <location>
        <begin position="105"/>
        <end position="119"/>
    </location>
</feature>
<evidence type="ECO:0000313" key="13">
    <source>
        <dbReference type="Proteomes" id="UP000094527"/>
    </source>
</evidence>
<evidence type="ECO:0000256" key="10">
    <source>
        <dbReference type="SAM" id="MobiDB-lite"/>
    </source>
</evidence>
<feature type="chain" id="PRO_5008904463" description="Nucleotide exchange factor SIL1" evidence="11">
    <location>
        <begin position="34"/>
        <end position="438"/>
    </location>
</feature>
<dbReference type="STRING" id="48709.A0A1D2MS75"/>
<evidence type="ECO:0000256" key="3">
    <source>
        <dbReference type="ARBA" id="ARBA00015352"/>
    </source>
</evidence>
<sequence>MECRMWRASFRSGTWTVLLFLFLQMMVVVLVDCQGGGMMPLSEVIDHPVEKESKKSPTPNADSASMSKSEGETYHGRPLSEKKQDMHIKIAQSHLQEEESPVEGGEEKPAKIFRKDKSPELQNPMKHASDEWLLTFLLEQYRISETVEERVEILQNLENFSHKFENGRDLFKSTTAVKDILVPALNSTQVEIRKAACAVFAVAAQNNGVVQQIAKDAGAIRSLIHLLAFDPPVRSKALFALASLLRNYPEAQGKFIHDGGIPALIKVAFSFETRKRSLSLVTDLLTERKYCLLDLENRRMSRPQEEQEEQELLEEDDDDFTTTVETLGDHVDHYDNIDDPCDEFKVLEKALKDSGWCDVLVDSVKALAGFDTEDQLLTAEAVATSLSFCRNEISPYARIFQGLLVKFQDDEDFQEESLTLRSIIDAITNPSPYNKDEL</sequence>
<dbReference type="GO" id="GO:0005788">
    <property type="term" value="C:endoplasmic reticulum lumen"/>
    <property type="evidence" value="ECO:0007669"/>
    <property type="project" value="UniProtKB-SubCell"/>
</dbReference>
<proteinExistence type="inferred from homology"/>
<evidence type="ECO:0000256" key="9">
    <source>
        <dbReference type="ARBA" id="ARBA00023180"/>
    </source>
</evidence>
<keyword evidence="4" id="KW-0813">Transport</keyword>
<evidence type="ECO:0000256" key="5">
    <source>
        <dbReference type="ARBA" id="ARBA00022729"/>
    </source>
</evidence>
<keyword evidence="8" id="KW-0811">Translocation</keyword>
<accession>A0A1D2MS75</accession>
<dbReference type="PANTHER" id="PTHR19316">
    <property type="entry name" value="PROTEIN FOLDING REGULATOR"/>
    <property type="match status" value="1"/>
</dbReference>
<dbReference type="SUPFAM" id="SSF48371">
    <property type="entry name" value="ARM repeat"/>
    <property type="match status" value="1"/>
</dbReference>
<evidence type="ECO:0000256" key="6">
    <source>
        <dbReference type="ARBA" id="ARBA00022824"/>
    </source>
</evidence>
<comment type="similarity">
    <text evidence="2">Belongs to the SIL1 family.</text>
</comment>
<dbReference type="OrthoDB" id="448649at2759"/>
<evidence type="ECO:0000256" key="1">
    <source>
        <dbReference type="ARBA" id="ARBA00004319"/>
    </source>
</evidence>
<feature type="compositionally biased region" description="Basic and acidic residues" evidence="10">
    <location>
        <begin position="69"/>
        <end position="88"/>
    </location>
</feature>
<evidence type="ECO:0000256" key="2">
    <source>
        <dbReference type="ARBA" id="ARBA00010588"/>
    </source>
</evidence>
<feature type="signal peptide" evidence="11">
    <location>
        <begin position="1"/>
        <end position="33"/>
    </location>
</feature>
<keyword evidence="13" id="KW-1185">Reference proteome</keyword>
<comment type="subcellular location">
    <subcellularLocation>
        <location evidence="1">Endoplasmic reticulum lumen</location>
    </subcellularLocation>
</comment>
<protein>
    <recommendedName>
        <fullName evidence="3">Nucleotide exchange factor SIL1</fullName>
    </recommendedName>
</protein>
<name>A0A1D2MS75_ORCCI</name>
<evidence type="ECO:0000313" key="12">
    <source>
        <dbReference type="EMBL" id="ODM95575.1"/>
    </source>
</evidence>
<reference evidence="12 13" key="1">
    <citation type="journal article" date="2016" name="Genome Biol. Evol.">
        <title>Gene Family Evolution Reflects Adaptation to Soil Environmental Stressors in the Genome of the Collembolan Orchesella cincta.</title>
        <authorList>
            <person name="Faddeeva-Vakhrusheva A."/>
            <person name="Derks M.F."/>
            <person name="Anvar S.Y."/>
            <person name="Agamennone V."/>
            <person name="Suring W."/>
            <person name="Smit S."/>
            <person name="van Straalen N.M."/>
            <person name="Roelofs D."/>
        </authorList>
    </citation>
    <scope>NUCLEOTIDE SEQUENCE [LARGE SCALE GENOMIC DNA]</scope>
    <source>
        <tissue evidence="12">Mixed pool</tissue>
    </source>
</reference>
<keyword evidence="6" id="KW-0256">Endoplasmic reticulum</keyword>
<dbReference type="PANTHER" id="PTHR19316:SF35">
    <property type="entry name" value="NUCLEOTIDE EXCHANGE FACTOR SIL1"/>
    <property type="match status" value="1"/>
</dbReference>
<dbReference type="InterPro" id="IPR011989">
    <property type="entry name" value="ARM-like"/>
</dbReference>
<feature type="region of interest" description="Disordered" evidence="10">
    <location>
        <begin position="48"/>
        <end position="121"/>
    </location>
</feature>
<evidence type="ECO:0000256" key="7">
    <source>
        <dbReference type="ARBA" id="ARBA00022927"/>
    </source>
</evidence>